<reference evidence="1" key="1">
    <citation type="submission" date="2020-06" db="EMBL/GenBank/DDBJ databases">
        <authorList>
            <person name="Li T."/>
            <person name="Hu X."/>
            <person name="Zhang T."/>
            <person name="Song X."/>
            <person name="Zhang H."/>
            <person name="Dai N."/>
            <person name="Sheng W."/>
            <person name="Hou X."/>
            <person name="Wei L."/>
        </authorList>
    </citation>
    <scope>NUCLEOTIDE SEQUENCE</scope>
    <source>
        <strain evidence="1">G01</strain>
        <tissue evidence="1">Leaf</tissue>
    </source>
</reference>
<proteinExistence type="predicted"/>
<dbReference type="CDD" id="cd09272">
    <property type="entry name" value="RNase_HI_RT_Ty1"/>
    <property type="match status" value="1"/>
</dbReference>
<accession>A0AAW2ITT6</accession>
<protein>
    <submittedName>
        <fullName evidence="1">Uncharacterized protein</fullName>
    </submittedName>
</protein>
<dbReference type="AlphaFoldDB" id="A0AAW2ITT6"/>
<gene>
    <name evidence="1" type="ORF">Sangu_2772400</name>
</gene>
<evidence type="ECO:0000313" key="1">
    <source>
        <dbReference type="EMBL" id="KAL0285609.1"/>
    </source>
</evidence>
<organism evidence="1">
    <name type="scientific">Sesamum angustifolium</name>
    <dbReference type="NCBI Taxonomy" id="2727405"/>
    <lineage>
        <taxon>Eukaryota</taxon>
        <taxon>Viridiplantae</taxon>
        <taxon>Streptophyta</taxon>
        <taxon>Embryophyta</taxon>
        <taxon>Tracheophyta</taxon>
        <taxon>Spermatophyta</taxon>
        <taxon>Magnoliopsida</taxon>
        <taxon>eudicotyledons</taxon>
        <taxon>Gunneridae</taxon>
        <taxon>Pentapetalae</taxon>
        <taxon>asterids</taxon>
        <taxon>lamiids</taxon>
        <taxon>Lamiales</taxon>
        <taxon>Pedaliaceae</taxon>
        <taxon>Sesamum</taxon>
    </lineage>
</organism>
<comment type="caution">
    <text evidence="1">The sequence shown here is derived from an EMBL/GenBank/DDBJ whole genome shotgun (WGS) entry which is preliminary data.</text>
</comment>
<name>A0AAW2ITT6_9LAMI</name>
<reference evidence="1" key="2">
    <citation type="journal article" date="2024" name="Plant">
        <title>Genomic evolution and insights into agronomic trait innovations of Sesamum species.</title>
        <authorList>
            <person name="Miao H."/>
            <person name="Wang L."/>
            <person name="Qu L."/>
            <person name="Liu H."/>
            <person name="Sun Y."/>
            <person name="Le M."/>
            <person name="Wang Q."/>
            <person name="Wei S."/>
            <person name="Zheng Y."/>
            <person name="Lin W."/>
            <person name="Duan Y."/>
            <person name="Cao H."/>
            <person name="Xiong S."/>
            <person name="Wang X."/>
            <person name="Wei L."/>
            <person name="Li C."/>
            <person name="Ma Q."/>
            <person name="Ju M."/>
            <person name="Zhao R."/>
            <person name="Li G."/>
            <person name="Mu C."/>
            <person name="Tian Q."/>
            <person name="Mei H."/>
            <person name="Zhang T."/>
            <person name="Gao T."/>
            <person name="Zhang H."/>
        </authorList>
    </citation>
    <scope>NUCLEOTIDE SEQUENCE</scope>
    <source>
        <strain evidence="1">G01</strain>
    </source>
</reference>
<sequence length="140" mass="15870">MYSVTFFARGEYRRMEATICELKWISYLLHVPVQLLFPVRCDNQVVLYIMANLVFHERTKYLDIDCHIRDCYKKGHVDPAFVWSKDQLADLFTKSLPSVTFASLVACSPSSKSNLWGDVGIITSTSTRPVLLACCVSNPG</sequence>
<dbReference type="EMBL" id="JACGWK010001582">
    <property type="protein sequence ID" value="KAL0285609.1"/>
    <property type="molecule type" value="Genomic_DNA"/>
</dbReference>